<proteinExistence type="predicted"/>
<evidence type="ECO:0000313" key="2">
    <source>
        <dbReference type="Proteomes" id="UP000320216"/>
    </source>
</evidence>
<dbReference type="RefSeq" id="WP_146318487.1">
    <property type="nucleotide sequence ID" value="NZ_CP042305.1"/>
</dbReference>
<dbReference type="EMBL" id="CP042305">
    <property type="protein sequence ID" value="QDZ14009.1"/>
    <property type="molecule type" value="Genomic_DNA"/>
</dbReference>
<organism evidence="1 2">
    <name type="scientific">Humibacter ginsenosidimutans</name>
    <dbReference type="NCBI Taxonomy" id="2599293"/>
    <lineage>
        <taxon>Bacteria</taxon>
        <taxon>Bacillati</taxon>
        <taxon>Actinomycetota</taxon>
        <taxon>Actinomycetes</taxon>
        <taxon>Micrococcales</taxon>
        <taxon>Microbacteriaceae</taxon>
        <taxon>Humibacter</taxon>
    </lineage>
</organism>
<dbReference type="KEGG" id="huw:FPZ11_03730"/>
<name>A0A5B8M299_9MICO</name>
<dbReference type="AlphaFoldDB" id="A0A5B8M299"/>
<evidence type="ECO:0000313" key="1">
    <source>
        <dbReference type="EMBL" id="QDZ14009.1"/>
    </source>
</evidence>
<protein>
    <submittedName>
        <fullName evidence="1">Uncharacterized protein</fullName>
    </submittedName>
</protein>
<dbReference type="Proteomes" id="UP000320216">
    <property type="component" value="Chromosome"/>
</dbReference>
<reference evidence="1 2" key="1">
    <citation type="submission" date="2019-07" db="EMBL/GenBank/DDBJ databases">
        <title>Full genome sequence of Humibacter sp. WJ7-1.</title>
        <authorList>
            <person name="Im W.-T."/>
        </authorList>
    </citation>
    <scope>NUCLEOTIDE SEQUENCE [LARGE SCALE GENOMIC DNA]</scope>
    <source>
        <strain evidence="1 2">WJ7-1</strain>
    </source>
</reference>
<accession>A0A5B8M299</accession>
<keyword evidence="2" id="KW-1185">Reference proteome</keyword>
<gene>
    <name evidence="1" type="ORF">FPZ11_03730</name>
</gene>
<sequence length="66" mass="7443">MSTVQLHYKEQSVLERAAVRLGELMVEWGTANAARREAGRVHAGRLQAKLDEDAARRAQVWGRMLP</sequence>